<evidence type="ECO:0000256" key="1">
    <source>
        <dbReference type="ARBA" id="ARBA00008857"/>
    </source>
</evidence>
<dbReference type="SUPFAM" id="SSF56349">
    <property type="entry name" value="DNA breaking-rejoining enzymes"/>
    <property type="match status" value="1"/>
</dbReference>
<organism evidence="8 9">
    <name type="scientific">Lentilactobacillus rapi</name>
    <dbReference type="NCBI Taxonomy" id="481723"/>
    <lineage>
        <taxon>Bacteria</taxon>
        <taxon>Bacillati</taxon>
        <taxon>Bacillota</taxon>
        <taxon>Bacilli</taxon>
        <taxon>Lactobacillales</taxon>
        <taxon>Lactobacillaceae</taxon>
        <taxon>Lentilactobacillus</taxon>
    </lineage>
</organism>
<dbReference type="InterPro" id="IPR044068">
    <property type="entry name" value="CB"/>
</dbReference>
<dbReference type="EMBL" id="BKAM01000001">
    <property type="protein sequence ID" value="GEP71374.1"/>
    <property type="molecule type" value="Genomic_DNA"/>
</dbReference>
<dbReference type="GO" id="GO:0015074">
    <property type="term" value="P:DNA integration"/>
    <property type="evidence" value="ECO:0007669"/>
    <property type="project" value="UniProtKB-KW"/>
</dbReference>
<dbReference type="AlphaFoldDB" id="A0A512PJJ3"/>
<dbReference type="CDD" id="cd01189">
    <property type="entry name" value="INT_ICEBs1_C_like"/>
    <property type="match status" value="1"/>
</dbReference>
<name>A0A512PJJ3_9LACO</name>
<proteinExistence type="inferred from homology"/>
<dbReference type="Gene3D" id="1.10.150.130">
    <property type="match status" value="1"/>
</dbReference>
<dbReference type="InterPro" id="IPR010998">
    <property type="entry name" value="Integrase_recombinase_N"/>
</dbReference>
<evidence type="ECO:0000256" key="2">
    <source>
        <dbReference type="ARBA" id="ARBA00022908"/>
    </source>
</evidence>
<evidence type="ECO:0000259" key="7">
    <source>
        <dbReference type="PROSITE" id="PS51900"/>
    </source>
</evidence>
<keyword evidence="2" id="KW-0229">DNA integration</keyword>
<comment type="caution">
    <text evidence="8">The sequence shown here is derived from an EMBL/GenBank/DDBJ whole genome shotgun (WGS) entry which is preliminary data.</text>
</comment>
<dbReference type="GO" id="GO:0003677">
    <property type="term" value="F:DNA binding"/>
    <property type="evidence" value="ECO:0007669"/>
    <property type="project" value="UniProtKB-UniRule"/>
</dbReference>
<keyword evidence="4" id="KW-0233">DNA recombination</keyword>
<sequence length="385" mass="45300">MARGSIRKKDGYYYYSFEIGRKDGKRRRIERSAGASKQTAEKLLRQALSEYESGDQVPVESNMSTEEYFRFWYENYVVTNLKENTQKNYLGILDNHLIPKFGIYKIKSVNLAMIQAYLNQLGESSLSKHTCEIIQTVLRKAFKMAVFPYQLIKQNPTIYTQFPQYNEDRTYTREKLKIISMDQFEQILAITPKANPVYMPIQIAFNTGMRRGEVCGLQWDCVNFDKQTIQVKRNMQQYGKADWKLETPKTQAGYRKIVIGPTLINILKEQKKHQMEQRFRYGEFYYESNFICTKENRKPVLPNSVKYYCAEIQKKLGFPFSFHSLRHTHATMLLENGAKMKEVQHRLGHAKITTTMDTYSHVTRKMQNQTVNIFEKMLKQSKDEG</sequence>
<evidence type="ECO:0000256" key="4">
    <source>
        <dbReference type="ARBA" id="ARBA00023172"/>
    </source>
</evidence>
<dbReference type="PROSITE" id="PS51898">
    <property type="entry name" value="TYR_RECOMBINASE"/>
    <property type="match status" value="1"/>
</dbReference>
<comment type="similarity">
    <text evidence="1">Belongs to the 'phage' integrase family.</text>
</comment>
<feature type="domain" description="Tyr recombinase" evidence="6">
    <location>
        <begin position="174"/>
        <end position="372"/>
    </location>
</feature>
<dbReference type="InterPro" id="IPR002104">
    <property type="entry name" value="Integrase_catalytic"/>
</dbReference>
<dbReference type="GO" id="GO:0006310">
    <property type="term" value="P:DNA recombination"/>
    <property type="evidence" value="ECO:0007669"/>
    <property type="project" value="UniProtKB-KW"/>
</dbReference>
<dbReference type="Pfam" id="PF14659">
    <property type="entry name" value="Phage_int_SAM_3"/>
    <property type="match status" value="1"/>
</dbReference>
<reference evidence="8 9" key="1">
    <citation type="submission" date="2019-07" db="EMBL/GenBank/DDBJ databases">
        <title>Whole genome shotgun sequence of Lactobacillus rapi NBRC 109618.</title>
        <authorList>
            <person name="Hosoyama A."/>
            <person name="Uohara A."/>
            <person name="Ohji S."/>
            <person name="Ichikawa N."/>
        </authorList>
    </citation>
    <scope>NUCLEOTIDE SEQUENCE [LARGE SCALE GENOMIC DNA]</scope>
    <source>
        <strain evidence="8 9">NBRC 109618</strain>
    </source>
</reference>
<protein>
    <submittedName>
        <fullName evidence="8">Site-specific integrase</fullName>
    </submittedName>
</protein>
<keyword evidence="3 5" id="KW-0238">DNA-binding</keyword>
<feature type="domain" description="Core-binding (CB)" evidence="7">
    <location>
        <begin position="60"/>
        <end position="146"/>
    </location>
</feature>
<dbReference type="Gene3D" id="1.10.443.10">
    <property type="entry name" value="Intergrase catalytic core"/>
    <property type="match status" value="1"/>
</dbReference>
<accession>A0A512PJJ3</accession>
<dbReference type="PANTHER" id="PTHR30349:SF64">
    <property type="entry name" value="PROPHAGE INTEGRASE INTD-RELATED"/>
    <property type="match status" value="1"/>
</dbReference>
<evidence type="ECO:0000256" key="5">
    <source>
        <dbReference type="PROSITE-ProRule" id="PRU01248"/>
    </source>
</evidence>
<dbReference type="Pfam" id="PF00589">
    <property type="entry name" value="Phage_integrase"/>
    <property type="match status" value="1"/>
</dbReference>
<dbReference type="Proteomes" id="UP000321569">
    <property type="component" value="Unassembled WGS sequence"/>
</dbReference>
<dbReference type="InterPro" id="IPR013762">
    <property type="entry name" value="Integrase-like_cat_sf"/>
</dbReference>
<dbReference type="InterPro" id="IPR004107">
    <property type="entry name" value="Integrase_SAM-like_N"/>
</dbReference>
<evidence type="ECO:0000256" key="3">
    <source>
        <dbReference type="ARBA" id="ARBA00023125"/>
    </source>
</evidence>
<dbReference type="PANTHER" id="PTHR30349">
    <property type="entry name" value="PHAGE INTEGRASE-RELATED"/>
    <property type="match status" value="1"/>
</dbReference>
<dbReference type="InterPro" id="IPR011010">
    <property type="entry name" value="DNA_brk_join_enz"/>
</dbReference>
<dbReference type="STRING" id="1423795.FD12_GL000445"/>
<dbReference type="InterPro" id="IPR050090">
    <property type="entry name" value="Tyrosine_recombinase_XerCD"/>
</dbReference>
<gene>
    <name evidence="8" type="ORF">LRA02_02420</name>
</gene>
<evidence type="ECO:0000313" key="9">
    <source>
        <dbReference type="Proteomes" id="UP000321569"/>
    </source>
</evidence>
<dbReference type="RefSeq" id="WP_056982844.1">
    <property type="nucleotide sequence ID" value="NZ_BKAM01000001.1"/>
</dbReference>
<evidence type="ECO:0000313" key="8">
    <source>
        <dbReference type="EMBL" id="GEP71374.1"/>
    </source>
</evidence>
<dbReference type="OrthoDB" id="9803188at2"/>
<dbReference type="PROSITE" id="PS51900">
    <property type="entry name" value="CB"/>
    <property type="match status" value="1"/>
</dbReference>
<evidence type="ECO:0000259" key="6">
    <source>
        <dbReference type="PROSITE" id="PS51898"/>
    </source>
</evidence>